<accession>X1P3N4</accession>
<dbReference type="Gene3D" id="1.10.730.10">
    <property type="entry name" value="Isoleucyl-tRNA Synthetase, Domain 1"/>
    <property type="match status" value="1"/>
</dbReference>
<dbReference type="InterPro" id="IPR008909">
    <property type="entry name" value="DALR_anticod-bd"/>
</dbReference>
<dbReference type="EMBL" id="BARV01017632">
    <property type="protein sequence ID" value="GAI25509.1"/>
    <property type="molecule type" value="Genomic_DNA"/>
</dbReference>
<evidence type="ECO:0000259" key="1">
    <source>
        <dbReference type="SMART" id="SM00836"/>
    </source>
</evidence>
<dbReference type="SUPFAM" id="SSF47323">
    <property type="entry name" value="Anticodon-binding domain of a subclass of class I aminoacyl-tRNA synthetases"/>
    <property type="match status" value="1"/>
</dbReference>
<reference evidence="2" key="1">
    <citation type="journal article" date="2014" name="Front. Microbiol.">
        <title>High frequency of phylogenetically diverse reductive dehalogenase-homologous genes in deep subseafloor sedimentary metagenomes.</title>
        <authorList>
            <person name="Kawai M."/>
            <person name="Futagami T."/>
            <person name="Toyoda A."/>
            <person name="Takaki Y."/>
            <person name="Nishi S."/>
            <person name="Hori S."/>
            <person name="Arai W."/>
            <person name="Tsubouchi T."/>
            <person name="Morono Y."/>
            <person name="Uchiyama I."/>
            <person name="Ito T."/>
            <person name="Fujiyama A."/>
            <person name="Inagaki F."/>
            <person name="Takami H."/>
        </authorList>
    </citation>
    <scope>NUCLEOTIDE SEQUENCE</scope>
    <source>
        <strain evidence="2">Expedition CK06-06</strain>
    </source>
</reference>
<dbReference type="GO" id="GO:0004814">
    <property type="term" value="F:arginine-tRNA ligase activity"/>
    <property type="evidence" value="ECO:0007669"/>
    <property type="project" value="InterPro"/>
</dbReference>
<dbReference type="SMART" id="SM00836">
    <property type="entry name" value="DALR_1"/>
    <property type="match status" value="1"/>
</dbReference>
<organism evidence="2">
    <name type="scientific">marine sediment metagenome</name>
    <dbReference type="NCBI Taxonomy" id="412755"/>
    <lineage>
        <taxon>unclassified sequences</taxon>
        <taxon>metagenomes</taxon>
        <taxon>ecological metagenomes</taxon>
    </lineage>
</organism>
<protein>
    <recommendedName>
        <fullName evidence="1">DALR anticodon binding domain-containing protein</fullName>
    </recommendedName>
</protein>
<proteinExistence type="predicted"/>
<dbReference type="Pfam" id="PF05746">
    <property type="entry name" value="DALR_1"/>
    <property type="match status" value="1"/>
</dbReference>
<dbReference type="GO" id="GO:0005524">
    <property type="term" value="F:ATP binding"/>
    <property type="evidence" value="ECO:0007669"/>
    <property type="project" value="InterPro"/>
</dbReference>
<dbReference type="GO" id="GO:0006420">
    <property type="term" value="P:arginyl-tRNA aminoacylation"/>
    <property type="evidence" value="ECO:0007669"/>
    <property type="project" value="InterPro"/>
</dbReference>
<dbReference type="AlphaFoldDB" id="X1P3N4"/>
<gene>
    <name evidence="2" type="ORF">S06H3_29999</name>
</gene>
<dbReference type="InterPro" id="IPR009080">
    <property type="entry name" value="tRNAsynth_Ia_anticodon-bd"/>
</dbReference>
<feature type="non-terminal residue" evidence="2">
    <location>
        <position position="1"/>
    </location>
</feature>
<comment type="caution">
    <text evidence="2">The sequence shown here is derived from an EMBL/GenBank/DDBJ whole genome shotgun (WGS) entry which is preliminary data.</text>
</comment>
<evidence type="ECO:0000313" key="2">
    <source>
        <dbReference type="EMBL" id="GAI25509.1"/>
    </source>
</evidence>
<name>X1P3N4_9ZZZZ</name>
<feature type="domain" description="DALR anticodon binding" evidence="1">
    <location>
        <begin position="1"/>
        <end position="55"/>
    </location>
</feature>
<sequence length="55" mass="6246">YLENLAKLFHLFYTNCRVIGEDKNITNSRFSLILATKQVFKNALNILGVSAPKSM</sequence>